<feature type="transmembrane region" description="Helical" evidence="1">
    <location>
        <begin position="27"/>
        <end position="47"/>
    </location>
</feature>
<proteinExistence type="predicted"/>
<feature type="transmembrane region" description="Helical" evidence="1">
    <location>
        <begin position="280"/>
        <end position="303"/>
    </location>
</feature>
<evidence type="ECO:0000313" key="3">
    <source>
        <dbReference type="Proteomes" id="UP001142317"/>
    </source>
</evidence>
<evidence type="ECO:0000256" key="1">
    <source>
        <dbReference type="SAM" id="Phobius"/>
    </source>
</evidence>
<name>A0A9W6HHH1_9MICO</name>
<keyword evidence="3" id="KW-1185">Reference proteome</keyword>
<feature type="transmembrane region" description="Helical" evidence="1">
    <location>
        <begin position="54"/>
        <end position="75"/>
    </location>
</feature>
<protein>
    <submittedName>
        <fullName evidence="2">Uncharacterized protein</fullName>
    </submittedName>
</protein>
<feature type="transmembrane region" description="Helical" evidence="1">
    <location>
        <begin position="95"/>
        <end position="117"/>
    </location>
</feature>
<dbReference type="AlphaFoldDB" id="A0A9W6HHH1"/>
<organism evidence="2 3">
    <name type="scientific">Microbacterium imperiale</name>
    <dbReference type="NCBI Taxonomy" id="33884"/>
    <lineage>
        <taxon>Bacteria</taxon>
        <taxon>Bacillati</taxon>
        <taxon>Actinomycetota</taxon>
        <taxon>Actinomycetes</taxon>
        <taxon>Micrococcales</taxon>
        <taxon>Microbacteriaceae</taxon>
        <taxon>Microbacterium</taxon>
    </lineage>
</organism>
<gene>
    <name evidence="2" type="ORF">GCM10017586_15960</name>
</gene>
<dbReference type="Gene3D" id="3.30.565.10">
    <property type="entry name" value="Histidine kinase-like ATPase, C-terminal domain"/>
    <property type="match status" value="1"/>
</dbReference>
<dbReference type="EMBL" id="BSEO01000006">
    <property type="protein sequence ID" value="GLJ79913.1"/>
    <property type="molecule type" value="Genomic_DNA"/>
</dbReference>
<accession>A0A9W6HHH1</accession>
<feature type="transmembrane region" description="Helical" evidence="1">
    <location>
        <begin position="225"/>
        <end position="242"/>
    </location>
</feature>
<feature type="transmembrane region" description="Helical" evidence="1">
    <location>
        <begin position="248"/>
        <end position="268"/>
    </location>
</feature>
<keyword evidence="1" id="KW-0472">Membrane</keyword>
<comment type="caution">
    <text evidence="2">The sequence shown here is derived from an EMBL/GenBank/DDBJ whole genome shotgun (WGS) entry which is preliminary data.</text>
</comment>
<keyword evidence="1" id="KW-1133">Transmembrane helix</keyword>
<evidence type="ECO:0000313" key="2">
    <source>
        <dbReference type="EMBL" id="GLJ79913.1"/>
    </source>
</evidence>
<dbReference type="InterPro" id="IPR036890">
    <property type="entry name" value="HATPase_C_sf"/>
</dbReference>
<keyword evidence="1" id="KW-0812">Transmembrane</keyword>
<feature type="transmembrane region" description="Helical" evidence="1">
    <location>
        <begin position="309"/>
        <end position="331"/>
    </location>
</feature>
<reference evidence="2" key="1">
    <citation type="journal article" date="2014" name="Int. J. Syst. Evol. Microbiol.">
        <title>Complete genome sequence of Corynebacterium casei LMG S-19264T (=DSM 44701T), isolated from a smear-ripened cheese.</title>
        <authorList>
            <consortium name="US DOE Joint Genome Institute (JGI-PGF)"/>
            <person name="Walter F."/>
            <person name="Albersmeier A."/>
            <person name="Kalinowski J."/>
            <person name="Ruckert C."/>
        </authorList>
    </citation>
    <scope>NUCLEOTIDE SEQUENCE</scope>
    <source>
        <strain evidence="2">VKM Ac-1447</strain>
    </source>
</reference>
<reference evidence="2" key="2">
    <citation type="submission" date="2023-01" db="EMBL/GenBank/DDBJ databases">
        <authorList>
            <person name="Sun Q."/>
            <person name="Evtushenko L."/>
        </authorList>
    </citation>
    <scope>NUCLEOTIDE SEQUENCE</scope>
    <source>
        <strain evidence="2">VKM Ac-1447</strain>
    </source>
</reference>
<dbReference type="Proteomes" id="UP001142317">
    <property type="component" value="Unassembled WGS sequence"/>
</dbReference>
<sequence length="556" mass="56810">MVALPLSTVVLAPYASVDTPFELVTAQASALLVAAALMAALLPVALAERRMSSPAACGVLVLTALMAAAVVRPFLNDVLAVGVFGLGPDPAWAERIVTNVVAWVSVLSLVAVTEQLYASSQAARGRLVVALQAVTDEQRRAGHYEQESADFLATEIAALREALSALVAAPLDFERVRVFADGVRSVSHRARDRAGMILADLHPVRSAPPASSAARSFFERLRPPAAGLVGVIFAAGSAPFALRSGGPALAVLVTVGVVALCFGADLVSRRLSRGSSAQRRGVRLVAVWVVAGLVATAAAVVIVGGRTPVPLITIVSLPGVAIIAALCADAVHRGRVESRQLGRALRTVVRSAAEQASGARRDLLHASEVLHGRVQGSCVMLAAQVDDESATPDDIRAFELAIGAGLSDALESRASAVSRAADLAETVAVWKPVLSVSSNVDPMAATAMADALVSTRVVAVVAEGLVNAVKHAAARSAAVDVRGAEGGSGLAVQVRTPGRLRGDSRGPGLGVAGLGPSARVFQSGDDVVLEAFVPTVASTPVAVGQGRGALHDSDSM</sequence>